<dbReference type="HOGENOM" id="CLU_134960_0_0_0"/>
<dbReference type="Proteomes" id="UP000030661">
    <property type="component" value="Unassembled WGS sequence"/>
</dbReference>
<protein>
    <recommendedName>
        <fullName evidence="3">GTP-binding signal recognition particle</fullName>
    </recommendedName>
</protein>
<dbReference type="EMBL" id="DF820479">
    <property type="protein sequence ID" value="GAK61487.1"/>
    <property type="molecule type" value="Genomic_DNA"/>
</dbReference>
<evidence type="ECO:0008006" key="3">
    <source>
        <dbReference type="Google" id="ProtNLM"/>
    </source>
</evidence>
<gene>
    <name evidence="1" type="ORF">U27_01388</name>
</gene>
<dbReference type="STRING" id="1499967.U27_01388"/>
<name>A0A081CA82_VECG1</name>
<evidence type="ECO:0000313" key="1">
    <source>
        <dbReference type="EMBL" id="GAK61487.1"/>
    </source>
</evidence>
<keyword evidence="2" id="KW-1185">Reference proteome</keyword>
<dbReference type="InterPro" id="IPR026350">
    <property type="entry name" value="GxxExxY"/>
</dbReference>
<dbReference type="AlphaFoldDB" id="A0A081CA82"/>
<dbReference type="Pfam" id="PF13366">
    <property type="entry name" value="PDDEXK_3"/>
    <property type="match status" value="1"/>
</dbReference>
<dbReference type="eggNOG" id="COG0614">
    <property type="taxonomic scope" value="Bacteria"/>
</dbReference>
<reference evidence="1" key="1">
    <citation type="journal article" date="2015" name="PeerJ">
        <title>First genomic representation of candidate bacterial phylum KSB3 points to enhanced environmental sensing as a trigger of wastewater bulking.</title>
        <authorList>
            <person name="Sekiguchi Y."/>
            <person name="Ohashi A."/>
            <person name="Parks D.H."/>
            <person name="Yamauchi T."/>
            <person name="Tyson G.W."/>
            <person name="Hugenholtz P."/>
        </authorList>
    </citation>
    <scope>NUCLEOTIDE SEQUENCE [LARGE SCALE GENOMIC DNA]</scope>
</reference>
<proteinExistence type="predicted"/>
<accession>A0A081CA82</accession>
<organism evidence="1">
    <name type="scientific">Vecturithrix granuli</name>
    <dbReference type="NCBI Taxonomy" id="1499967"/>
    <lineage>
        <taxon>Bacteria</taxon>
        <taxon>Candidatus Moduliflexota</taxon>
        <taxon>Candidatus Vecturitrichia</taxon>
        <taxon>Candidatus Vecturitrichales</taxon>
        <taxon>Candidatus Vecturitrichaceae</taxon>
        <taxon>Candidatus Vecturithrix</taxon>
    </lineage>
</organism>
<dbReference type="NCBIfam" id="TIGR04256">
    <property type="entry name" value="GxxExxY"/>
    <property type="match status" value="1"/>
</dbReference>
<sequence>MTQLIYKDESYAIMGACFQVYKEMGCGFLESVYQECLEIEFEFQKIPFEAQKELRLTYRERPLKKTFVADFLCYDKIIVEIKAVSNLTNEHRAQLQNYLNGTECKLGLLVNFGHYPKVEYERFIFETKRQR</sequence>
<evidence type="ECO:0000313" key="2">
    <source>
        <dbReference type="Proteomes" id="UP000030661"/>
    </source>
</evidence>